<feature type="region of interest" description="Disordered" evidence="1">
    <location>
        <begin position="246"/>
        <end position="303"/>
    </location>
</feature>
<gene>
    <name evidence="3" type="ORF">ATC70_008458</name>
</gene>
<feature type="compositionally biased region" description="Polar residues" evidence="1">
    <location>
        <begin position="283"/>
        <end position="302"/>
    </location>
</feature>
<keyword evidence="4" id="KW-1185">Reference proteome</keyword>
<sequence>MSATALYDKAFRSYLLTKYTPAANTCLKAIVALKSDDQDSTRLNIWTLYLNIASTLLVNTPFLGINMKLLGIPPANSMEQVCRSIWNKVSTEGYGSVGNTDARLVSACIAMNIELDQLAVARSIAEEWFASLSDDVMDRISANREPDQVTEGYNKVVELYVGRTLSRMHDFESANTFLDYNSVLTDTKKKAFKDIIAQEQASVETERQKKIQIEKELEEKKKEEEKLLIEEAKRIEEEKLAQEKQRLEEEKAQQEQARKAAEAAEAAASEKGTLQQEKDDATTSRSVMSQSSAPQQPRQHPQTVVRKWMNQITTKGATTSGAILILIFALFALFRGQRGRLSVALQGLMNKLWQTIKMGTKVTYM</sequence>
<feature type="transmembrane region" description="Helical" evidence="2">
    <location>
        <begin position="316"/>
        <end position="334"/>
    </location>
</feature>
<reference evidence="3 4" key="1">
    <citation type="submission" date="2022-11" db="EMBL/GenBank/DDBJ databases">
        <title>Mucor velutinosus strain NIH1002 WGS.</title>
        <authorList>
            <person name="Subramanian P."/>
            <person name="Mullikin J.C."/>
            <person name="Segre J.A."/>
            <person name="Zelazny A.M."/>
        </authorList>
    </citation>
    <scope>NUCLEOTIDE SEQUENCE [LARGE SCALE GENOMIC DNA]</scope>
    <source>
        <strain evidence="3 4">NIH1002</strain>
    </source>
</reference>
<protein>
    <submittedName>
        <fullName evidence="3">Uncharacterized protein</fullName>
    </submittedName>
</protein>
<name>A0AAN7HVP5_9FUNG</name>
<accession>A0AAN7HVP5</accession>
<dbReference type="RefSeq" id="XP_064686991.1">
    <property type="nucleotide sequence ID" value="XM_064827707.1"/>
</dbReference>
<evidence type="ECO:0000313" key="4">
    <source>
        <dbReference type="Proteomes" id="UP001304243"/>
    </source>
</evidence>
<organism evidence="3 4">
    <name type="scientific">Mucor velutinosus</name>
    <dbReference type="NCBI Taxonomy" id="708070"/>
    <lineage>
        <taxon>Eukaryota</taxon>
        <taxon>Fungi</taxon>
        <taxon>Fungi incertae sedis</taxon>
        <taxon>Mucoromycota</taxon>
        <taxon>Mucoromycotina</taxon>
        <taxon>Mucoromycetes</taxon>
        <taxon>Mucorales</taxon>
        <taxon>Mucorineae</taxon>
        <taxon>Mucoraceae</taxon>
        <taxon>Mucor</taxon>
    </lineage>
</organism>
<dbReference type="GeneID" id="89952144"/>
<comment type="caution">
    <text evidence="3">The sequence shown here is derived from an EMBL/GenBank/DDBJ whole genome shotgun (WGS) entry which is preliminary data.</text>
</comment>
<feature type="compositionally biased region" description="Basic and acidic residues" evidence="1">
    <location>
        <begin position="246"/>
        <end position="262"/>
    </location>
</feature>
<keyword evidence="2" id="KW-0812">Transmembrane</keyword>
<dbReference type="EMBL" id="JASEJX010000011">
    <property type="protein sequence ID" value="KAK4520325.1"/>
    <property type="molecule type" value="Genomic_DNA"/>
</dbReference>
<evidence type="ECO:0000256" key="1">
    <source>
        <dbReference type="SAM" id="MobiDB-lite"/>
    </source>
</evidence>
<evidence type="ECO:0000313" key="3">
    <source>
        <dbReference type="EMBL" id="KAK4520325.1"/>
    </source>
</evidence>
<dbReference type="AlphaFoldDB" id="A0AAN7HVP5"/>
<keyword evidence="2" id="KW-1133">Transmembrane helix</keyword>
<proteinExistence type="predicted"/>
<keyword evidence="2" id="KW-0472">Membrane</keyword>
<dbReference type="Proteomes" id="UP001304243">
    <property type="component" value="Unassembled WGS sequence"/>
</dbReference>
<evidence type="ECO:0000256" key="2">
    <source>
        <dbReference type="SAM" id="Phobius"/>
    </source>
</evidence>